<sequence length="276" mass="29835">MKKKLLLFILPLLLLTITIQAQTKIWDFGGDPAYASSEQLALWPIVAFNAAENTTVEKDNLFLVGDDSGDKFGQIENSGGKTWDAGTADEYTAVNRFKMNGAAGPLGTFLPTYSYLYFPVTGDVEVKVWYRSSSADVTRELYITDGTSLLASVDGADTDAHILSATKSGSGNVYIFGAGNSFNLYKIEVTGTGAADLLLSNNDVVSHVSTNLKAIGNRIYVSNVKSTTDINIYSIAGALVKSLKTKNDMNFDFKSGLYIATIKTFEGEKSVKILTH</sequence>
<name>A0A1K2IK10_9FLAO</name>
<organism evidence="2 3">
    <name type="scientific">Flaviramulus basaltis</name>
    <dbReference type="NCBI Taxonomy" id="369401"/>
    <lineage>
        <taxon>Bacteria</taxon>
        <taxon>Pseudomonadati</taxon>
        <taxon>Bacteroidota</taxon>
        <taxon>Flavobacteriia</taxon>
        <taxon>Flavobacteriales</taxon>
        <taxon>Flavobacteriaceae</taxon>
        <taxon>Flaviramulus</taxon>
    </lineage>
</organism>
<keyword evidence="3" id="KW-1185">Reference proteome</keyword>
<gene>
    <name evidence="2" type="ORF">SAMN05428642_102949</name>
</gene>
<feature type="signal peptide" evidence="1">
    <location>
        <begin position="1"/>
        <end position="21"/>
    </location>
</feature>
<feature type="chain" id="PRO_5013267355" evidence="1">
    <location>
        <begin position="22"/>
        <end position="276"/>
    </location>
</feature>
<evidence type="ECO:0000313" key="3">
    <source>
        <dbReference type="Proteomes" id="UP000182544"/>
    </source>
</evidence>
<accession>A0A1K2IK10</accession>
<evidence type="ECO:0000256" key="1">
    <source>
        <dbReference type="SAM" id="SignalP"/>
    </source>
</evidence>
<dbReference type="EMBL" id="FPKV01000002">
    <property type="protein sequence ID" value="SFZ92748.1"/>
    <property type="molecule type" value="Genomic_DNA"/>
</dbReference>
<protein>
    <submittedName>
        <fullName evidence="2">Por secretion system C-terminal sorting domain-containing protein</fullName>
    </submittedName>
</protein>
<dbReference type="STRING" id="369401.SAMN05428642_102949"/>
<keyword evidence="1" id="KW-0732">Signal</keyword>
<reference evidence="2 3" key="1">
    <citation type="submission" date="2016-10" db="EMBL/GenBank/DDBJ databases">
        <authorList>
            <person name="de Groot N.N."/>
        </authorList>
    </citation>
    <scope>NUCLEOTIDE SEQUENCE [LARGE SCALE GENOMIC DNA]</scope>
    <source>
        <strain evidence="2 3">DSM 18180</strain>
    </source>
</reference>
<dbReference type="Proteomes" id="UP000182544">
    <property type="component" value="Unassembled WGS sequence"/>
</dbReference>
<dbReference type="RefSeq" id="WP_072402170.1">
    <property type="nucleotide sequence ID" value="NZ_FPKV01000002.1"/>
</dbReference>
<proteinExistence type="predicted"/>
<dbReference type="AlphaFoldDB" id="A0A1K2IK10"/>
<dbReference type="OrthoDB" id="1425128at2"/>
<evidence type="ECO:0000313" key="2">
    <source>
        <dbReference type="EMBL" id="SFZ92748.1"/>
    </source>
</evidence>